<dbReference type="Proteomes" id="UP000515369">
    <property type="component" value="Chromosome"/>
</dbReference>
<proteinExistence type="predicted"/>
<sequence length="306" mass="33389">MKKILVIGASGFVGRYLTRQLLADGYQVRCLARNPDKVKDLAESGCEVVQGDITDKASVQQALESIDAVYVSIHTLAPQHSSTAEQGFMDIEMNGLQNIVEGCQRHQVRRLIYVTSLGISAHSKDAWTRGRWKAQQYLLNSDLDVTIIQPGMIVGIGGQGFNMVLANAQKNLAFVIGSGQNKHRSIAIDDLVYNLIGVLNEPKAFGQCYEVGNDDVLTSDQLIDTAAEVIGHSHPRKIHIPLALLRFAAPLIERMAKSPKGAIKGALDGLGEDMIGNPSAIRALLARKPLSYKEAVSRAFEVYKQQ</sequence>
<evidence type="ECO:0000313" key="2">
    <source>
        <dbReference type="EMBL" id="QMW04622.1"/>
    </source>
</evidence>
<organism evidence="2 3">
    <name type="scientific">Spirosoma foliorum</name>
    <dbReference type="NCBI Taxonomy" id="2710596"/>
    <lineage>
        <taxon>Bacteria</taxon>
        <taxon>Pseudomonadati</taxon>
        <taxon>Bacteroidota</taxon>
        <taxon>Cytophagia</taxon>
        <taxon>Cytophagales</taxon>
        <taxon>Cytophagaceae</taxon>
        <taxon>Spirosoma</taxon>
    </lineage>
</organism>
<dbReference type="EMBL" id="CP059732">
    <property type="protein sequence ID" value="QMW04622.1"/>
    <property type="molecule type" value="Genomic_DNA"/>
</dbReference>
<dbReference type="Gene3D" id="3.40.50.720">
    <property type="entry name" value="NAD(P)-binding Rossmann-like Domain"/>
    <property type="match status" value="1"/>
</dbReference>
<keyword evidence="3" id="KW-1185">Reference proteome</keyword>
<evidence type="ECO:0000259" key="1">
    <source>
        <dbReference type="Pfam" id="PF13460"/>
    </source>
</evidence>
<evidence type="ECO:0000313" key="3">
    <source>
        <dbReference type="Proteomes" id="UP000515369"/>
    </source>
</evidence>
<dbReference type="PANTHER" id="PTHR48079">
    <property type="entry name" value="PROTEIN YEEZ"/>
    <property type="match status" value="1"/>
</dbReference>
<dbReference type="InterPro" id="IPR016040">
    <property type="entry name" value="NAD(P)-bd_dom"/>
</dbReference>
<gene>
    <name evidence="2" type="ORF">H3H32_06730</name>
</gene>
<name>A0A7G5H0I0_9BACT</name>
<feature type="domain" description="NAD(P)-binding" evidence="1">
    <location>
        <begin position="8"/>
        <end position="154"/>
    </location>
</feature>
<accession>A0A7G5H0I0</accession>
<reference evidence="2 3" key="1">
    <citation type="submission" date="2020-07" db="EMBL/GenBank/DDBJ databases">
        <title>Spirosoma foliorum sp. nov., isolated from the leaves on the Nejang mountain Korea, Republic of.</title>
        <authorList>
            <person name="Ho H."/>
            <person name="Lee Y.-J."/>
            <person name="Nurcahyanto D.-A."/>
            <person name="Kim S.-G."/>
        </authorList>
    </citation>
    <scope>NUCLEOTIDE SEQUENCE [LARGE SCALE GENOMIC DNA]</scope>
    <source>
        <strain evidence="2 3">PL0136</strain>
    </source>
</reference>
<dbReference type="Pfam" id="PF13460">
    <property type="entry name" value="NAD_binding_10"/>
    <property type="match status" value="1"/>
</dbReference>
<dbReference type="InterPro" id="IPR051783">
    <property type="entry name" value="NAD(P)-dependent_oxidoreduct"/>
</dbReference>
<dbReference type="SUPFAM" id="SSF51735">
    <property type="entry name" value="NAD(P)-binding Rossmann-fold domains"/>
    <property type="match status" value="1"/>
</dbReference>
<dbReference type="PANTHER" id="PTHR48079:SF6">
    <property type="entry name" value="NAD(P)-BINDING DOMAIN-CONTAINING PROTEIN-RELATED"/>
    <property type="match status" value="1"/>
</dbReference>
<dbReference type="InterPro" id="IPR036291">
    <property type="entry name" value="NAD(P)-bd_dom_sf"/>
</dbReference>
<dbReference type="AlphaFoldDB" id="A0A7G5H0I0"/>
<dbReference type="GO" id="GO:0005737">
    <property type="term" value="C:cytoplasm"/>
    <property type="evidence" value="ECO:0007669"/>
    <property type="project" value="TreeGrafter"/>
</dbReference>
<dbReference type="GO" id="GO:0004029">
    <property type="term" value="F:aldehyde dehydrogenase (NAD+) activity"/>
    <property type="evidence" value="ECO:0007669"/>
    <property type="project" value="TreeGrafter"/>
</dbReference>
<protein>
    <submittedName>
        <fullName evidence="2">SDR family NAD(P)-dependent oxidoreductase</fullName>
    </submittedName>
</protein>
<dbReference type="KEGG" id="sfol:H3H32_06730"/>
<dbReference type="RefSeq" id="WP_182461976.1">
    <property type="nucleotide sequence ID" value="NZ_CP059732.1"/>
</dbReference>